<comment type="subcellular location">
    <subcellularLocation>
        <location evidence="1 7">Cell membrane</location>
        <topology evidence="1 7">Multi-pass membrane protein</topology>
    </subcellularLocation>
</comment>
<reference evidence="9" key="1">
    <citation type="submission" date="2023-06" db="EMBL/GenBank/DDBJ databases">
        <title>Phylogenetic Diversity of Rhizobium strains.</title>
        <authorList>
            <person name="Moura F.T."/>
            <person name="Helene L.C.F."/>
            <person name="Hungria M."/>
        </authorList>
    </citation>
    <scope>NUCLEOTIDE SEQUENCE</scope>
    <source>
        <strain evidence="9">CCGE526</strain>
    </source>
</reference>
<dbReference type="PANTHER" id="PTHR30151">
    <property type="entry name" value="ALKANE SULFONATE ABC TRANSPORTER-RELATED, MEMBRANE SUBUNIT"/>
    <property type="match status" value="1"/>
</dbReference>
<keyword evidence="5 7" id="KW-1133">Transmembrane helix</keyword>
<evidence type="ECO:0000256" key="4">
    <source>
        <dbReference type="ARBA" id="ARBA00022692"/>
    </source>
</evidence>
<feature type="transmembrane region" description="Helical" evidence="7">
    <location>
        <begin position="218"/>
        <end position="238"/>
    </location>
</feature>
<dbReference type="Gene3D" id="1.10.3720.10">
    <property type="entry name" value="MetI-like"/>
    <property type="match status" value="1"/>
</dbReference>
<name>A0ABT7JRD8_9HYPH</name>
<proteinExistence type="inferred from homology"/>
<dbReference type="Pfam" id="PF00528">
    <property type="entry name" value="BPD_transp_1"/>
    <property type="match status" value="1"/>
</dbReference>
<dbReference type="Proteomes" id="UP001172645">
    <property type="component" value="Unassembled WGS sequence"/>
</dbReference>
<evidence type="ECO:0000313" key="10">
    <source>
        <dbReference type="Proteomes" id="UP001172645"/>
    </source>
</evidence>
<keyword evidence="10" id="KW-1185">Reference proteome</keyword>
<evidence type="ECO:0000256" key="1">
    <source>
        <dbReference type="ARBA" id="ARBA00004651"/>
    </source>
</evidence>
<comment type="caution">
    <text evidence="9">The sequence shown here is derived from an EMBL/GenBank/DDBJ whole genome shotgun (WGS) entry which is preliminary data.</text>
</comment>
<dbReference type="CDD" id="cd06261">
    <property type="entry name" value="TM_PBP2"/>
    <property type="match status" value="1"/>
</dbReference>
<evidence type="ECO:0000256" key="3">
    <source>
        <dbReference type="ARBA" id="ARBA00022475"/>
    </source>
</evidence>
<accession>A0ABT7JRD8</accession>
<keyword evidence="6 7" id="KW-0472">Membrane</keyword>
<feature type="transmembrane region" description="Helical" evidence="7">
    <location>
        <begin position="121"/>
        <end position="140"/>
    </location>
</feature>
<dbReference type="EMBL" id="JARFYM010000004">
    <property type="protein sequence ID" value="MDL2398916.1"/>
    <property type="molecule type" value="Genomic_DNA"/>
</dbReference>
<protein>
    <submittedName>
        <fullName evidence="9">ABC transporter permease subunit</fullName>
    </submittedName>
</protein>
<dbReference type="InterPro" id="IPR000515">
    <property type="entry name" value="MetI-like"/>
</dbReference>
<organism evidence="9 10">
    <name type="scientific">Rhizobium mayense</name>
    <dbReference type="NCBI Taxonomy" id="1312184"/>
    <lineage>
        <taxon>Bacteria</taxon>
        <taxon>Pseudomonadati</taxon>
        <taxon>Pseudomonadota</taxon>
        <taxon>Alphaproteobacteria</taxon>
        <taxon>Hyphomicrobiales</taxon>
        <taxon>Rhizobiaceae</taxon>
        <taxon>Rhizobium/Agrobacterium group</taxon>
        <taxon>Rhizobium</taxon>
    </lineage>
</organism>
<dbReference type="SUPFAM" id="SSF161098">
    <property type="entry name" value="MetI-like"/>
    <property type="match status" value="1"/>
</dbReference>
<dbReference type="RefSeq" id="WP_285867809.1">
    <property type="nucleotide sequence ID" value="NZ_JARFYM010000004.1"/>
</dbReference>
<keyword evidence="2 7" id="KW-0813">Transport</keyword>
<feature type="transmembrane region" description="Helical" evidence="7">
    <location>
        <begin position="185"/>
        <end position="206"/>
    </location>
</feature>
<evidence type="ECO:0000256" key="5">
    <source>
        <dbReference type="ARBA" id="ARBA00022989"/>
    </source>
</evidence>
<keyword evidence="4 7" id="KW-0812">Transmembrane</keyword>
<evidence type="ECO:0000313" key="9">
    <source>
        <dbReference type="EMBL" id="MDL2398916.1"/>
    </source>
</evidence>
<feature type="transmembrane region" description="Helical" evidence="7">
    <location>
        <begin position="95"/>
        <end position="115"/>
    </location>
</feature>
<sequence>MTLGQIRLLVVVLCVVALEVICRTGLISDYTLIPPSEMAVALFQLLRDGSLTGEIVATLSAVLIAIVGAIIFGILGAVVLHALPRLRRAIDPVLSIYYSIPMFVFYPLFIVIFGLTDTPKVLLGFLLAVVTMIASTLNGLDRVPKVMRKTARIFKLSKWGTVWHIILPSAAPHIFNGVKLAIAQAFVGVLGAEFILSTGGLGYQIFYAFHDFDNRTMYAIVLLVLIIVSIVNAVLLGWERRLRQRRGLA</sequence>
<gene>
    <name evidence="9" type="ORF">PY649_08435</name>
</gene>
<evidence type="ECO:0000256" key="7">
    <source>
        <dbReference type="RuleBase" id="RU363032"/>
    </source>
</evidence>
<feature type="domain" description="ABC transmembrane type-1" evidence="8">
    <location>
        <begin position="55"/>
        <end position="235"/>
    </location>
</feature>
<feature type="transmembrane region" description="Helical" evidence="7">
    <location>
        <begin position="55"/>
        <end position="83"/>
    </location>
</feature>
<dbReference type="InterPro" id="IPR035906">
    <property type="entry name" value="MetI-like_sf"/>
</dbReference>
<comment type="similarity">
    <text evidence="7">Belongs to the binding-protein-dependent transport system permease family.</text>
</comment>
<evidence type="ECO:0000259" key="8">
    <source>
        <dbReference type="PROSITE" id="PS50928"/>
    </source>
</evidence>
<dbReference type="PROSITE" id="PS50928">
    <property type="entry name" value="ABC_TM1"/>
    <property type="match status" value="1"/>
</dbReference>
<evidence type="ECO:0000256" key="2">
    <source>
        <dbReference type="ARBA" id="ARBA00022448"/>
    </source>
</evidence>
<evidence type="ECO:0000256" key="6">
    <source>
        <dbReference type="ARBA" id="ARBA00023136"/>
    </source>
</evidence>
<keyword evidence="3" id="KW-1003">Cell membrane</keyword>
<dbReference type="PANTHER" id="PTHR30151:SF20">
    <property type="entry name" value="ABC TRANSPORTER PERMEASE PROTEIN HI_0355-RELATED"/>
    <property type="match status" value="1"/>
</dbReference>